<dbReference type="Gene3D" id="3.40.50.1820">
    <property type="entry name" value="alpha/beta hydrolase"/>
    <property type="match status" value="1"/>
</dbReference>
<dbReference type="InterPro" id="IPR052897">
    <property type="entry name" value="Sec-Metab_Biosynth_Hydrolase"/>
</dbReference>
<dbReference type="EMBL" id="CALLCH030000006">
    <property type="protein sequence ID" value="CAI4212983.1"/>
    <property type="molecule type" value="Genomic_DNA"/>
</dbReference>
<dbReference type="PANTHER" id="PTHR37017:SF11">
    <property type="entry name" value="ESTERASE_LIPASE_THIOESTERASE DOMAIN-CONTAINING PROTEIN"/>
    <property type="match status" value="1"/>
</dbReference>
<dbReference type="Pfam" id="PF12697">
    <property type="entry name" value="Abhydrolase_6"/>
    <property type="match status" value="1"/>
</dbReference>
<protein>
    <recommendedName>
        <fullName evidence="1">AB hydrolase-1 domain-containing protein</fullName>
    </recommendedName>
</protein>
<organism evidence="2 3">
    <name type="scientific">Parascedosporium putredinis</name>
    <dbReference type="NCBI Taxonomy" id="1442378"/>
    <lineage>
        <taxon>Eukaryota</taxon>
        <taxon>Fungi</taxon>
        <taxon>Dikarya</taxon>
        <taxon>Ascomycota</taxon>
        <taxon>Pezizomycotina</taxon>
        <taxon>Sordariomycetes</taxon>
        <taxon>Hypocreomycetidae</taxon>
        <taxon>Microascales</taxon>
        <taxon>Microascaceae</taxon>
        <taxon>Parascedosporium</taxon>
    </lineage>
</organism>
<dbReference type="AlphaFoldDB" id="A0A9P1M981"/>
<dbReference type="OrthoDB" id="1263307at2759"/>
<feature type="domain" description="AB hydrolase-1" evidence="1">
    <location>
        <begin position="6"/>
        <end position="91"/>
    </location>
</feature>
<evidence type="ECO:0000313" key="2">
    <source>
        <dbReference type="EMBL" id="CAI4212983.1"/>
    </source>
</evidence>
<reference evidence="2" key="1">
    <citation type="submission" date="2022-11" db="EMBL/GenBank/DDBJ databases">
        <authorList>
            <person name="Scott C."/>
            <person name="Bruce N."/>
        </authorList>
    </citation>
    <scope>NUCLEOTIDE SEQUENCE</scope>
</reference>
<dbReference type="InterPro" id="IPR000073">
    <property type="entry name" value="AB_hydrolase_1"/>
</dbReference>
<keyword evidence="3" id="KW-1185">Reference proteome</keyword>
<evidence type="ECO:0000313" key="3">
    <source>
        <dbReference type="Proteomes" id="UP000838763"/>
    </source>
</evidence>
<evidence type="ECO:0000259" key="1">
    <source>
        <dbReference type="Pfam" id="PF12697"/>
    </source>
</evidence>
<proteinExistence type="predicted"/>
<dbReference type="InterPro" id="IPR029058">
    <property type="entry name" value="AB_hydrolase_fold"/>
</dbReference>
<sequence length="103" mass="11165">MKPMYILVPGAWHQAEHFSDLEKELQKAGFSTRTVQPGCVSAVPASDSFQPDVYATKEVLIEQLSTATDVILCMHSYGGFYGTEASGLTQELAAILIKLAGEE</sequence>
<dbReference type="SUPFAM" id="SSF53474">
    <property type="entry name" value="alpha/beta-Hydrolases"/>
    <property type="match status" value="1"/>
</dbReference>
<comment type="caution">
    <text evidence="2">The sequence shown here is derived from an EMBL/GenBank/DDBJ whole genome shotgun (WGS) entry which is preliminary data.</text>
</comment>
<name>A0A9P1M981_9PEZI</name>
<gene>
    <name evidence="2" type="ORF">PPNO1_LOCUS2734</name>
</gene>
<dbReference type="PANTHER" id="PTHR37017">
    <property type="entry name" value="AB HYDROLASE-1 DOMAIN-CONTAINING PROTEIN-RELATED"/>
    <property type="match status" value="1"/>
</dbReference>
<dbReference type="Proteomes" id="UP000838763">
    <property type="component" value="Unassembled WGS sequence"/>
</dbReference>
<accession>A0A9P1M981</accession>